<reference evidence="2" key="4">
    <citation type="journal article" date="2022" name="PLoS Pathog.">
        <title>Chromosome-level genome of Schistosoma haematobium underpins genome-wide explorations of molecular variation.</title>
        <authorList>
            <person name="Stroehlein A.J."/>
            <person name="Korhonen P.K."/>
            <person name="Lee V.V."/>
            <person name="Ralph S.A."/>
            <person name="Mentink-Kane M."/>
            <person name="You H."/>
            <person name="McManus D.P."/>
            <person name="Tchuente L.T."/>
            <person name="Stothard J.R."/>
            <person name="Kaur P."/>
            <person name="Dudchenko O."/>
            <person name="Aiden E.L."/>
            <person name="Yang B."/>
            <person name="Yang H."/>
            <person name="Emery A.M."/>
            <person name="Webster B.L."/>
            <person name="Brindley P.J."/>
            <person name="Rollinson D."/>
            <person name="Chang B.C.H."/>
            <person name="Gasser R.B."/>
            <person name="Young N.D."/>
        </authorList>
    </citation>
    <scope>NUCLEOTIDE SEQUENCE</scope>
</reference>
<evidence type="ECO:0000256" key="1">
    <source>
        <dbReference type="ARBA" id="ARBA00023002"/>
    </source>
</evidence>
<reference evidence="2" key="2">
    <citation type="journal article" date="2019" name="Gigascience">
        <title>High-quality Schistosoma haematobium genome achieved by single-molecule and long-range sequencing.</title>
        <authorList>
            <person name="Stroehlein A.J."/>
            <person name="Korhonen P.K."/>
            <person name="Chong T.M."/>
            <person name="Lim Y.L."/>
            <person name="Chan K.G."/>
            <person name="Webster B."/>
            <person name="Rollinson D."/>
            <person name="Brindley P.J."/>
            <person name="Gasser R.B."/>
            <person name="Young N.D."/>
        </authorList>
    </citation>
    <scope>NUCLEOTIDE SEQUENCE</scope>
</reference>
<dbReference type="RefSeq" id="XP_051072766.1">
    <property type="nucleotide sequence ID" value="XM_051212577.1"/>
</dbReference>
<reference evidence="2" key="1">
    <citation type="journal article" date="2012" name="Nat. Genet.">
        <title>Whole-genome sequence of Schistosoma haematobium.</title>
        <authorList>
            <person name="Young N.D."/>
            <person name="Jex A.R."/>
            <person name="Li B."/>
            <person name="Liu S."/>
            <person name="Yang L."/>
            <person name="Xiong Z."/>
            <person name="Li Y."/>
            <person name="Cantacessi C."/>
            <person name="Hall R.S."/>
            <person name="Xu X."/>
            <person name="Chen F."/>
            <person name="Wu X."/>
            <person name="Zerlotini A."/>
            <person name="Oliveira G."/>
            <person name="Hofmann A."/>
            <person name="Zhang G."/>
            <person name="Fang X."/>
            <person name="Kang Y."/>
            <person name="Campbell B.E."/>
            <person name="Loukas A."/>
            <person name="Ranganathan S."/>
            <person name="Rollinson D."/>
            <person name="Rinaldi G."/>
            <person name="Brindley P.J."/>
            <person name="Yang H."/>
            <person name="Wang J."/>
            <person name="Wang J."/>
            <person name="Gasser R.B."/>
        </authorList>
    </citation>
    <scope>NUCLEOTIDE SEQUENCE</scope>
</reference>
<organism evidence="2 3">
    <name type="scientific">Schistosoma haematobium</name>
    <name type="common">Blood fluke</name>
    <dbReference type="NCBI Taxonomy" id="6185"/>
    <lineage>
        <taxon>Eukaryota</taxon>
        <taxon>Metazoa</taxon>
        <taxon>Spiralia</taxon>
        <taxon>Lophotrochozoa</taxon>
        <taxon>Platyhelminthes</taxon>
        <taxon>Trematoda</taxon>
        <taxon>Digenea</taxon>
        <taxon>Strigeidida</taxon>
        <taxon>Schistosomatoidea</taxon>
        <taxon>Schistosomatidae</taxon>
        <taxon>Schistosoma</taxon>
    </lineage>
</organism>
<dbReference type="CTD" id="24594159"/>
<keyword evidence="1" id="KW-0560">Oxidoreductase</keyword>
<protein>
    <submittedName>
        <fullName evidence="2">Retinol dehydrogenase 14, variant 2</fullName>
    </submittedName>
</protein>
<dbReference type="GeneID" id="24594159"/>
<dbReference type="PANTHER" id="PTHR43157:SF31">
    <property type="entry name" value="PHOSPHATIDYLINOSITOL-GLYCAN BIOSYNTHESIS CLASS F PROTEIN"/>
    <property type="match status" value="1"/>
</dbReference>
<evidence type="ECO:0000313" key="3">
    <source>
        <dbReference type="Proteomes" id="UP000471633"/>
    </source>
</evidence>
<sequence>MQKSKITNRLCRLPGRLDGKLVIVTGANIGCGLELSGELARRGCTVIMACRDLERGFLGKEVLLDRFGERSQGKWRKSPAGPGVEPFLDVIKTAQLFLRAVGISPWEGAQTALYCTLINDPVPGGYYSNCEREELTEKALNESLSKKLWDASREMVGLPPNLLSLP</sequence>
<dbReference type="PANTHER" id="PTHR43157">
    <property type="entry name" value="PHOSPHATIDYLINOSITOL-GLYCAN BIOSYNTHESIS CLASS F PROTEIN-RELATED"/>
    <property type="match status" value="1"/>
</dbReference>
<accession>A0A922S4H8</accession>
<dbReference type="InterPro" id="IPR036291">
    <property type="entry name" value="NAD(P)-bd_dom_sf"/>
</dbReference>
<comment type="caution">
    <text evidence="2">The sequence shown here is derived from an EMBL/GenBank/DDBJ whole genome shotgun (WGS) entry which is preliminary data.</text>
</comment>
<dbReference type="Gene3D" id="3.40.50.720">
    <property type="entry name" value="NAD(P)-binding Rossmann-like Domain"/>
    <property type="match status" value="2"/>
</dbReference>
<proteinExistence type="predicted"/>
<dbReference type="Proteomes" id="UP000471633">
    <property type="component" value="Unassembled WGS sequence"/>
</dbReference>
<dbReference type="AlphaFoldDB" id="A0A922S4H8"/>
<gene>
    <name evidence="2" type="primary">RDH14_1</name>
    <name evidence="2" type="ORF">MS3_00004633</name>
</gene>
<dbReference type="SUPFAM" id="SSF51735">
    <property type="entry name" value="NAD(P)-binding Rossmann-fold domains"/>
    <property type="match status" value="1"/>
</dbReference>
<keyword evidence="3" id="KW-1185">Reference proteome</keyword>
<reference evidence="2" key="3">
    <citation type="submission" date="2021-06" db="EMBL/GenBank/DDBJ databases">
        <title>Chromosome-level genome assembly for S. haematobium.</title>
        <authorList>
            <person name="Stroehlein A.J."/>
        </authorList>
    </citation>
    <scope>NUCLEOTIDE SEQUENCE</scope>
</reference>
<dbReference type="EMBL" id="AMPZ03000002">
    <property type="protein sequence ID" value="KAH9592850.1"/>
    <property type="molecule type" value="Genomic_DNA"/>
</dbReference>
<dbReference type="GO" id="GO:0016491">
    <property type="term" value="F:oxidoreductase activity"/>
    <property type="evidence" value="ECO:0007669"/>
    <property type="project" value="UniProtKB-KW"/>
</dbReference>
<evidence type="ECO:0000313" key="2">
    <source>
        <dbReference type="EMBL" id="KAH9592850.1"/>
    </source>
</evidence>
<name>A0A922S4H8_SCHHA</name>